<reference evidence="2" key="1">
    <citation type="submission" date="2016-10" db="EMBL/GenBank/DDBJ databases">
        <authorList>
            <person name="Varghese N."/>
            <person name="Submissions S."/>
        </authorList>
    </citation>
    <scope>NUCLEOTIDE SEQUENCE [LARGE SCALE GENOMIC DNA]</scope>
    <source>
        <strain evidence="2">DSM 45789</strain>
    </source>
</reference>
<proteinExistence type="predicted"/>
<name>A0A1I6STA1_9BACL</name>
<dbReference type="AlphaFoldDB" id="A0A1I6STA1"/>
<organism evidence="1 2">
    <name type="scientific">Marininema halotolerans</name>
    <dbReference type="NCBI Taxonomy" id="1155944"/>
    <lineage>
        <taxon>Bacteria</taxon>
        <taxon>Bacillati</taxon>
        <taxon>Bacillota</taxon>
        <taxon>Bacilli</taxon>
        <taxon>Bacillales</taxon>
        <taxon>Thermoactinomycetaceae</taxon>
        <taxon>Marininema</taxon>
    </lineage>
</organism>
<keyword evidence="2" id="KW-1185">Reference proteome</keyword>
<evidence type="ECO:0000313" key="1">
    <source>
        <dbReference type="EMBL" id="SFS80175.1"/>
    </source>
</evidence>
<dbReference type="EMBL" id="FPAA01000008">
    <property type="protein sequence ID" value="SFS80175.1"/>
    <property type="molecule type" value="Genomic_DNA"/>
</dbReference>
<sequence>MILRNGILIKPPRKRTNKNRRIGHKYKCSTTKLTDTSATRIENPIGKTCLQIHGRFRILFDKRNPFRYRSKYNEYFPSSLHMILFVNAIRGILI</sequence>
<protein>
    <submittedName>
        <fullName evidence="1">Uncharacterized protein</fullName>
    </submittedName>
</protein>
<evidence type="ECO:0000313" key="2">
    <source>
        <dbReference type="Proteomes" id="UP000198660"/>
    </source>
</evidence>
<dbReference type="Proteomes" id="UP000198660">
    <property type="component" value="Unassembled WGS sequence"/>
</dbReference>
<accession>A0A1I6STA1</accession>
<gene>
    <name evidence="1" type="ORF">SAMN05444972_10825</name>
</gene>